<dbReference type="PANTHER" id="PTHR31189">
    <property type="entry name" value="OS03G0336100 PROTEIN-RELATED"/>
    <property type="match status" value="1"/>
</dbReference>
<accession>A0A445ISG1</accession>
<dbReference type="PANTHER" id="PTHR31189:SF41">
    <property type="entry name" value="VICILIN C72"/>
    <property type="match status" value="1"/>
</dbReference>
<dbReference type="Gene3D" id="2.60.120.10">
    <property type="entry name" value="Jelly Rolls"/>
    <property type="match status" value="2"/>
</dbReference>
<protein>
    <submittedName>
        <fullName evidence="8">Beta-conglycinin, alpha chain</fullName>
    </submittedName>
</protein>
<organism evidence="8 9">
    <name type="scientific">Glycine soja</name>
    <name type="common">Wild soybean</name>
    <dbReference type="NCBI Taxonomy" id="3848"/>
    <lineage>
        <taxon>Eukaryota</taxon>
        <taxon>Viridiplantae</taxon>
        <taxon>Streptophyta</taxon>
        <taxon>Embryophyta</taxon>
        <taxon>Tracheophyta</taxon>
        <taxon>Spermatophyta</taxon>
        <taxon>Magnoliopsida</taxon>
        <taxon>eudicotyledons</taxon>
        <taxon>Gunneridae</taxon>
        <taxon>Pentapetalae</taxon>
        <taxon>rosids</taxon>
        <taxon>fabids</taxon>
        <taxon>Fabales</taxon>
        <taxon>Fabaceae</taxon>
        <taxon>Papilionoideae</taxon>
        <taxon>50 kb inversion clade</taxon>
        <taxon>NPAAA clade</taxon>
        <taxon>indigoferoid/millettioid clade</taxon>
        <taxon>Phaseoleae</taxon>
        <taxon>Glycine</taxon>
        <taxon>Glycine subgen. Soja</taxon>
    </lineage>
</organism>
<dbReference type="AlphaFoldDB" id="A0A445ISG1"/>
<proteinExistence type="inferred from homology"/>
<evidence type="ECO:0000256" key="6">
    <source>
        <dbReference type="ARBA" id="ARBA00038806"/>
    </source>
</evidence>
<dbReference type="SMART" id="SM00835">
    <property type="entry name" value="Cupin_1"/>
    <property type="match status" value="1"/>
</dbReference>
<evidence type="ECO:0000256" key="1">
    <source>
        <dbReference type="ARBA" id="ARBA00004240"/>
    </source>
</evidence>
<keyword evidence="3" id="KW-0732">Signal</keyword>
<sequence length="370" mass="43238">MRVRRRKRNKTTVSNLVRFHVLITNSTNSTNGLMEILKNVKVRMSQSQKRNNLYHFSSNSFDTLFKNQYGHIRLFQRFNQRSPQLENLRDYHVVEFKFNPNALFLPQHADSEFLLERLHPGDALRIPAGTTYYLVNPDYKETFPIVKIINLCLFRVEFLPIQQSYLQGFSENILEASFNTEFEEINRVLLGEEGQQQGVQRLQERVMVELSKEQIQELSRHAKSSSRKTITSKNEPFNLRSRKPIYSNKFGEANIELVSLREQQQEEEPLEVQRQEAIFKTSLIQRAPFDCDKINWKIVIGGRELESCLGSAPWMTIDPANHPPLLRHRLHDPRRVNGLHHHLSVALCISDCLRCLLLPPKLKLAKERSP</sequence>
<dbReference type="SUPFAM" id="SSF51182">
    <property type="entry name" value="RmlC-like cupins"/>
    <property type="match status" value="1"/>
</dbReference>
<comment type="subunit">
    <text evidence="6">The alpha-, alpha'-, and beta-subunits associate in various combinations to form trimeric proteins.</text>
</comment>
<dbReference type="InterPro" id="IPR014710">
    <property type="entry name" value="RmlC-like_jellyroll"/>
</dbReference>
<dbReference type="GO" id="GO:0005783">
    <property type="term" value="C:endoplasmic reticulum"/>
    <property type="evidence" value="ECO:0007669"/>
    <property type="project" value="UniProtKB-SubCell"/>
</dbReference>
<gene>
    <name evidence="8" type="ORF">D0Y65_028032</name>
</gene>
<evidence type="ECO:0000256" key="4">
    <source>
        <dbReference type="ARBA" id="ARBA00022824"/>
    </source>
</evidence>
<reference evidence="8 9" key="1">
    <citation type="submission" date="2018-09" db="EMBL/GenBank/DDBJ databases">
        <title>A high-quality reference genome of wild soybean provides a powerful tool to mine soybean genomes.</title>
        <authorList>
            <person name="Xie M."/>
            <person name="Chung C.Y.L."/>
            <person name="Li M.-W."/>
            <person name="Wong F.-L."/>
            <person name="Chan T.-F."/>
            <person name="Lam H.-M."/>
        </authorList>
    </citation>
    <scope>NUCLEOTIDE SEQUENCE [LARGE SCALE GENOMIC DNA]</scope>
    <source>
        <strain evidence="9">cv. W05</strain>
        <tissue evidence="8">Hypocotyl of etiolated seedlings</tissue>
    </source>
</reference>
<dbReference type="GO" id="GO:0000326">
    <property type="term" value="C:protein storage vacuole"/>
    <property type="evidence" value="ECO:0007669"/>
    <property type="project" value="UniProtKB-SubCell"/>
</dbReference>
<dbReference type="CDD" id="cd02244">
    <property type="entry name" value="cupin_7S_vicilin-like_N"/>
    <property type="match status" value="1"/>
</dbReference>
<evidence type="ECO:0000259" key="7">
    <source>
        <dbReference type="SMART" id="SM00835"/>
    </source>
</evidence>
<dbReference type="InterPro" id="IPR050253">
    <property type="entry name" value="Seed_Storage-Functional"/>
</dbReference>
<evidence type="ECO:0000256" key="5">
    <source>
        <dbReference type="ARBA" id="ARBA00023597"/>
    </source>
</evidence>
<evidence type="ECO:0000313" key="9">
    <source>
        <dbReference type="Proteomes" id="UP000289340"/>
    </source>
</evidence>
<evidence type="ECO:0000256" key="3">
    <source>
        <dbReference type="ARBA" id="ARBA00022729"/>
    </source>
</evidence>
<comment type="caution">
    <text evidence="8">The sequence shown here is derived from an EMBL/GenBank/DDBJ whole genome shotgun (WGS) entry which is preliminary data.</text>
</comment>
<keyword evidence="4" id="KW-0256">Endoplasmic reticulum</keyword>
<dbReference type="Proteomes" id="UP000289340">
    <property type="component" value="Chromosome 10"/>
</dbReference>
<dbReference type="EMBL" id="QZWG01000010">
    <property type="protein sequence ID" value="RZB88968.1"/>
    <property type="molecule type" value="Genomic_DNA"/>
</dbReference>
<comment type="subcellular location">
    <subcellularLocation>
        <location evidence="1">Endoplasmic reticulum</location>
    </subcellularLocation>
    <subcellularLocation>
        <location evidence="2">Protein storage vacuole</location>
    </subcellularLocation>
</comment>
<evidence type="ECO:0000256" key="2">
    <source>
        <dbReference type="ARBA" id="ARBA00004558"/>
    </source>
</evidence>
<keyword evidence="9" id="KW-1185">Reference proteome</keyword>
<evidence type="ECO:0000313" key="8">
    <source>
        <dbReference type="EMBL" id="RZB88968.1"/>
    </source>
</evidence>
<dbReference type="InterPro" id="IPR011051">
    <property type="entry name" value="RmlC_Cupin_sf"/>
</dbReference>
<comment type="similarity">
    <text evidence="5">Belongs to the 7S seed storage protein family.</text>
</comment>
<feature type="domain" description="Cupin type-1" evidence="7">
    <location>
        <begin position="54"/>
        <end position="186"/>
    </location>
</feature>
<dbReference type="InterPro" id="IPR006045">
    <property type="entry name" value="Cupin_1"/>
</dbReference>
<name>A0A445ISG1_GLYSO</name>